<dbReference type="InterPro" id="IPR029068">
    <property type="entry name" value="Glyas_Bleomycin-R_OHBP_Dase"/>
</dbReference>
<evidence type="ECO:0000313" key="2">
    <source>
        <dbReference type="EMBL" id="QEG15615.1"/>
    </source>
</evidence>
<dbReference type="Proteomes" id="UP000322887">
    <property type="component" value="Chromosome"/>
</dbReference>
<reference evidence="2 3" key="1">
    <citation type="submission" date="2019-08" db="EMBL/GenBank/DDBJ databases">
        <title>Deep-cultivation of Planctomycetes and their phenomic and genomic characterization uncovers novel biology.</title>
        <authorList>
            <person name="Wiegand S."/>
            <person name="Jogler M."/>
            <person name="Boedeker C."/>
            <person name="Pinto D."/>
            <person name="Vollmers J."/>
            <person name="Rivas-Marin E."/>
            <person name="Kohn T."/>
            <person name="Peeters S.H."/>
            <person name="Heuer A."/>
            <person name="Rast P."/>
            <person name="Oberbeckmann S."/>
            <person name="Bunk B."/>
            <person name="Jeske O."/>
            <person name="Meyerdierks A."/>
            <person name="Storesund J.E."/>
            <person name="Kallscheuer N."/>
            <person name="Luecker S."/>
            <person name="Lage O.M."/>
            <person name="Pohl T."/>
            <person name="Merkel B.J."/>
            <person name="Hornburger P."/>
            <person name="Mueller R.-W."/>
            <person name="Bruemmer F."/>
            <person name="Labrenz M."/>
            <person name="Spormann A.M."/>
            <person name="Op den Camp H."/>
            <person name="Overmann J."/>
            <person name="Amann R."/>
            <person name="Jetten M.S.M."/>
            <person name="Mascher T."/>
            <person name="Medema M.H."/>
            <person name="Devos D.P."/>
            <person name="Kaster A.-K."/>
            <person name="Ovreas L."/>
            <person name="Rohde M."/>
            <person name="Galperin M.Y."/>
            <person name="Jogler C."/>
        </authorList>
    </citation>
    <scope>NUCLEOTIDE SEQUENCE [LARGE SCALE GENOMIC DNA]</scope>
    <source>
        <strain evidence="2 3">DSM 8797</strain>
    </source>
</reference>
<sequence>MSKVQKITPFFWFNDNAEQAMEFYLSVFENSKKLNVNYYGAGGPGPEGSVMVAAFELEGQQFLALNGGPRFQFTEAISFAVNCDTQGEIDELWEKLSAGGEPGQCGWLKDQFGLSWQIVPSILPELMSDPDPAVPGRVMQELMQMAKLDIARLQQAAAGESL</sequence>
<dbReference type="GeneID" id="98646088"/>
<dbReference type="InterPro" id="IPR009725">
    <property type="entry name" value="3_dmu_93_MTrfase"/>
</dbReference>
<evidence type="ECO:0000313" key="3">
    <source>
        <dbReference type="Proteomes" id="UP000322887"/>
    </source>
</evidence>
<dbReference type="SUPFAM" id="SSF54593">
    <property type="entry name" value="Glyoxalase/Bleomycin resistance protein/Dihydroxybiphenyl dioxygenase"/>
    <property type="match status" value="1"/>
</dbReference>
<protein>
    <submittedName>
        <fullName evidence="2">3-demethylubiquinone-9 3-methyltransferase</fullName>
    </submittedName>
</protein>
<name>A0ABX5YJ13_9PLAN</name>
<proteinExistence type="predicted"/>
<dbReference type="RefSeq" id="WP_002648566.1">
    <property type="nucleotide sequence ID" value="NZ_CAXAST010000002.1"/>
</dbReference>
<dbReference type="InterPro" id="IPR028973">
    <property type="entry name" value="PhnB-like"/>
</dbReference>
<gene>
    <name evidence="2" type="ORF">GmarT_14570</name>
</gene>
<keyword evidence="3" id="KW-1185">Reference proteome</keyword>
<feature type="domain" description="PhnB-like" evidence="1">
    <location>
        <begin position="5"/>
        <end position="119"/>
    </location>
</feature>
<dbReference type="PANTHER" id="PTHR33990">
    <property type="entry name" value="PROTEIN YJDN-RELATED"/>
    <property type="match status" value="1"/>
</dbReference>
<evidence type="ECO:0000259" key="1">
    <source>
        <dbReference type="Pfam" id="PF06983"/>
    </source>
</evidence>
<organism evidence="2 3">
    <name type="scientific">Gimesia maris</name>
    <dbReference type="NCBI Taxonomy" id="122"/>
    <lineage>
        <taxon>Bacteria</taxon>
        <taxon>Pseudomonadati</taxon>
        <taxon>Planctomycetota</taxon>
        <taxon>Planctomycetia</taxon>
        <taxon>Planctomycetales</taxon>
        <taxon>Planctomycetaceae</taxon>
        <taxon>Gimesia</taxon>
    </lineage>
</organism>
<accession>A0ABX5YJ13</accession>
<dbReference type="Gene3D" id="3.10.180.10">
    <property type="entry name" value="2,3-Dihydroxybiphenyl 1,2-Dioxygenase, domain 1"/>
    <property type="match status" value="1"/>
</dbReference>
<dbReference type="Pfam" id="PF06983">
    <property type="entry name" value="3-dmu-9_3-mt"/>
    <property type="match status" value="1"/>
</dbReference>
<dbReference type="EMBL" id="CP042910">
    <property type="protein sequence ID" value="QEG15615.1"/>
    <property type="molecule type" value="Genomic_DNA"/>
</dbReference>
<dbReference type="PIRSF" id="PIRSF021700">
    <property type="entry name" value="3_dmu_93_MTrfase"/>
    <property type="match status" value="1"/>
</dbReference>
<dbReference type="CDD" id="cd06588">
    <property type="entry name" value="PhnB_like"/>
    <property type="match status" value="1"/>
</dbReference>